<dbReference type="AlphaFoldDB" id="A0A2J6R4R9"/>
<dbReference type="CDD" id="cd11069">
    <property type="entry name" value="CYP_FUM15-like"/>
    <property type="match status" value="1"/>
</dbReference>
<accession>A0A2J6R4R9</accession>
<dbReference type="PANTHER" id="PTHR24305">
    <property type="entry name" value="CYTOCHROME P450"/>
    <property type="match status" value="1"/>
</dbReference>
<dbReference type="PRINTS" id="PR00385">
    <property type="entry name" value="P450"/>
</dbReference>
<dbReference type="InterPro" id="IPR050121">
    <property type="entry name" value="Cytochrome_P450_monoxygenase"/>
</dbReference>
<dbReference type="GO" id="GO:0005506">
    <property type="term" value="F:iron ion binding"/>
    <property type="evidence" value="ECO:0007669"/>
    <property type="project" value="InterPro"/>
</dbReference>
<dbReference type="SUPFAM" id="SSF48264">
    <property type="entry name" value="Cytochrome P450"/>
    <property type="match status" value="1"/>
</dbReference>
<proteinExistence type="inferred from homology"/>
<dbReference type="Proteomes" id="UP000235786">
    <property type="component" value="Unassembled WGS sequence"/>
</dbReference>
<sequence>MDIFSCATLSVGVIYVSRLICDCLSDRFSRSFLTVFTLQYLAIKVYRIFIVPHYLSGLRHIPGPDDGQFFIGQAYKLFQALPAQRQLSWMRKFPDEHLIRYLSFANKEIIMLNSPQAHKEVLQAKCYSFVKPSFHSRIVGDIAGRGLLFAEGDEHKTQRKLLIGPFTFGNIKNLLPYFNSKATELCGIIGEELHHSPSESIEVTSLLEKATLDIVSLAVLGYKSNALSSRSSFAEAYKKVFELPLLGQIIAVIHQYVPVRSWLPLRVNREFVAASAQIRNLLREQIRERKIAVVGKEKSEVTQKSRDLLTLMVEEKAGGAAPWSEDEMLNHLLNFMAAGHETTAGALTWTLHTLSTHPEIQSRLSKEVEESIPKAQAPTYEQIESLHYLNNFTREVLRVYPPAVYVPREAAKDVNICGVVIPKGTVIMIVPAVSHFNPRIWGATADDFDPDRWDNLPEAAANPFTQQSFLSGPRVCIGKAFALLEYKAILIELVRNFQFEVGSEKVQLTKGAITLRPSGGLKIRILRLQESSAAN</sequence>
<gene>
    <name evidence="2" type="ORF">L207DRAFT_438989</name>
</gene>
<dbReference type="OrthoDB" id="1470350at2759"/>
<dbReference type="InterPro" id="IPR036396">
    <property type="entry name" value="Cyt_P450_sf"/>
</dbReference>
<evidence type="ECO:0000313" key="3">
    <source>
        <dbReference type="Proteomes" id="UP000235786"/>
    </source>
</evidence>
<organism evidence="2 3">
    <name type="scientific">Hyaloscypha variabilis (strain UAMH 11265 / GT02V1 / F)</name>
    <name type="common">Meliniomyces variabilis</name>
    <dbReference type="NCBI Taxonomy" id="1149755"/>
    <lineage>
        <taxon>Eukaryota</taxon>
        <taxon>Fungi</taxon>
        <taxon>Dikarya</taxon>
        <taxon>Ascomycota</taxon>
        <taxon>Pezizomycotina</taxon>
        <taxon>Leotiomycetes</taxon>
        <taxon>Helotiales</taxon>
        <taxon>Hyaloscyphaceae</taxon>
        <taxon>Hyaloscypha</taxon>
        <taxon>Hyaloscypha variabilis</taxon>
    </lineage>
</organism>
<protein>
    <submittedName>
        <fullName evidence="2">Cytochrome P450</fullName>
    </submittedName>
</protein>
<dbReference type="GO" id="GO:0004497">
    <property type="term" value="F:monooxygenase activity"/>
    <property type="evidence" value="ECO:0007669"/>
    <property type="project" value="InterPro"/>
</dbReference>
<keyword evidence="3" id="KW-1185">Reference proteome</keyword>
<dbReference type="GO" id="GO:0016705">
    <property type="term" value="F:oxidoreductase activity, acting on paired donors, with incorporation or reduction of molecular oxygen"/>
    <property type="evidence" value="ECO:0007669"/>
    <property type="project" value="InterPro"/>
</dbReference>
<dbReference type="EMBL" id="KZ613956">
    <property type="protein sequence ID" value="PMD33517.1"/>
    <property type="molecule type" value="Genomic_DNA"/>
</dbReference>
<comment type="similarity">
    <text evidence="1">Belongs to the cytochrome P450 family.</text>
</comment>
<reference evidence="2 3" key="1">
    <citation type="submission" date="2016-04" db="EMBL/GenBank/DDBJ databases">
        <title>A degradative enzymes factory behind the ericoid mycorrhizal symbiosis.</title>
        <authorList>
            <consortium name="DOE Joint Genome Institute"/>
            <person name="Martino E."/>
            <person name="Morin E."/>
            <person name="Grelet G."/>
            <person name="Kuo A."/>
            <person name="Kohler A."/>
            <person name="Daghino S."/>
            <person name="Barry K."/>
            <person name="Choi C."/>
            <person name="Cichocki N."/>
            <person name="Clum A."/>
            <person name="Copeland A."/>
            <person name="Hainaut M."/>
            <person name="Haridas S."/>
            <person name="Labutti K."/>
            <person name="Lindquist E."/>
            <person name="Lipzen A."/>
            <person name="Khouja H.-R."/>
            <person name="Murat C."/>
            <person name="Ohm R."/>
            <person name="Olson A."/>
            <person name="Spatafora J."/>
            <person name="Veneault-Fourrey C."/>
            <person name="Henrissat B."/>
            <person name="Grigoriev I."/>
            <person name="Martin F."/>
            <person name="Perotto S."/>
        </authorList>
    </citation>
    <scope>NUCLEOTIDE SEQUENCE [LARGE SCALE GENOMIC DNA]</scope>
    <source>
        <strain evidence="2 3">F</strain>
    </source>
</reference>
<dbReference type="GO" id="GO:0020037">
    <property type="term" value="F:heme binding"/>
    <property type="evidence" value="ECO:0007669"/>
    <property type="project" value="InterPro"/>
</dbReference>
<name>A0A2J6R4R9_HYAVF</name>
<dbReference type="InterPro" id="IPR001128">
    <property type="entry name" value="Cyt_P450"/>
</dbReference>
<evidence type="ECO:0000256" key="1">
    <source>
        <dbReference type="ARBA" id="ARBA00010617"/>
    </source>
</evidence>
<dbReference type="Gene3D" id="1.10.630.10">
    <property type="entry name" value="Cytochrome P450"/>
    <property type="match status" value="1"/>
</dbReference>
<dbReference type="STRING" id="1149755.A0A2J6R4R9"/>
<evidence type="ECO:0000313" key="2">
    <source>
        <dbReference type="EMBL" id="PMD33517.1"/>
    </source>
</evidence>
<dbReference type="Pfam" id="PF00067">
    <property type="entry name" value="p450"/>
    <property type="match status" value="1"/>
</dbReference>
<dbReference type="PANTHER" id="PTHR24305:SF166">
    <property type="entry name" value="CYTOCHROME P450 12A4, MITOCHONDRIAL-RELATED"/>
    <property type="match status" value="1"/>
</dbReference>